<name>A0A432W2R3_9GAMM</name>
<organism evidence="8 9">
    <name type="scientific">Aliidiomarina iranensis</name>
    <dbReference type="NCBI Taxonomy" id="1434071"/>
    <lineage>
        <taxon>Bacteria</taxon>
        <taxon>Pseudomonadati</taxon>
        <taxon>Pseudomonadota</taxon>
        <taxon>Gammaproteobacteria</taxon>
        <taxon>Alteromonadales</taxon>
        <taxon>Idiomarinaceae</taxon>
        <taxon>Aliidiomarina</taxon>
    </lineage>
</organism>
<comment type="catalytic activity">
    <reaction evidence="7">
        <text>cytidine(1402) in 16S rRNA + S-adenosyl-L-methionine = N(4)-methylcytidine(1402) in 16S rRNA + S-adenosyl-L-homocysteine + H(+)</text>
        <dbReference type="Rhea" id="RHEA:42928"/>
        <dbReference type="Rhea" id="RHEA-COMP:10286"/>
        <dbReference type="Rhea" id="RHEA-COMP:10287"/>
        <dbReference type="ChEBI" id="CHEBI:15378"/>
        <dbReference type="ChEBI" id="CHEBI:57856"/>
        <dbReference type="ChEBI" id="CHEBI:59789"/>
        <dbReference type="ChEBI" id="CHEBI:74506"/>
        <dbReference type="ChEBI" id="CHEBI:82748"/>
        <dbReference type="EC" id="2.1.1.199"/>
    </reaction>
</comment>
<dbReference type="PIRSF" id="PIRSF004486">
    <property type="entry name" value="MraW"/>
    <property type="match status" value="1"/>
</dbReference>
<gene>
    <name evidence="7" type="primary">rsmH</name>
    <name evidence="8" type="ORF">CWE08_02405</name>
</gene>
<dbReference type="Pfam" id="PF01795">
    <property type="entry name" value="Methyltransf_5"/>
    <property type="match status" value="1"/>
</dbReference>
<dbReference type="Proteomes" id="UP000288395">
    <property type="component" value="Unassembled WGS sequence"/>
</dbReference>
<keyword evidence="3 7" id="KW-0698">rRNA processing</keyword>
<dbReference type="HAMAP" id="MF_01007">
    <property type="entry name" value="16SrRNA_methyltr_H"/>
    <property type="match status" value="1"/>
</dbReference>
<evidence type="ECO:0000256" key="3">
    <source>
        <dbReference type="ARBA" id="ARBA00022552"/>
    </source>
</evidence>
<dbReference type="NCBIfam" id="TIGR00006">
    <property type="entry name" value="16S rRNA (cytosine(1402)-N(4))-methyltransferase RsmH"/>
    <property type="match status" value="1"/>
</dbReference>
<evidence type="ECO:0000256" key="2">
    <source>
        <dbReference type="ARBA" id="ARBA00022490"/>
    </source>
</evidence>
<feature type="binding site" evidence="7">
    <location>
        <position position="56"/>
    </location>
    <ligand>
        <name>S-adenosyl-L-methionine</name>
        <dbReference type="ChEBI" id="CHEBI:59789"/>
    </ligand>
</feature>
<keyword evidence="6 7" id="KW-0949">S-adenosyl-L-methionine</keyword>
<evidence type="ECO:0000256" key="6">
    <source>
        <dbReference type="ARBA" id="ARBA00022691"/>
    </source>
</evidence>
<feature type="binding site" evidence="7">
    <location>
        <position position="110"/>
    </location>
    <ligand>
        <name>S-adenosyl-L-methionine</name>
        <dbReference type="ChEBI" id="CHEBI:59789"/>
    </ligand>
</feature>
<dbReference type="EC" id="2.1.1.199" evidence="7"/>
<reference evidence="9" key="1">
    <citation type="journal article" date="2018" name="Front. Microbiol.">
        <title>Genome-Based Analysis Reveals the Taxonomy and Diversity of the Family Idiomarinaceae.</title>
        <authorList>
            <person name="Liu Y."/>
            <person name="Lai Q."/>
            <person name="Shao Z."/>
        </authorList>
    </citation>
    <scope>NUCLEOTIDE SEQUENCE [LARGE SCALE GENOMIC DNA]</scope>
    <source>
        <strain evidence="9">GBPy7</strain>
    </source>
</reference>
<comment type="function">
    <text evidence="7">Specifically methylates the N4 position of cytidine in position 1402 (C1402) of 16S rRNA.</text>
</comment>
<proteinExistence type="inferred from homology"/>
<keyword evidence="2 7" id="KW-0963">Cytoplasm</keyword>
<keyword evidence="5 7" id="KW-0808">Transferase</keyword>
<dbReference type="FunFam" id="1.10.150.170:FF:000001">
    <property type="entry name" value="Ribosomal RNA small subunit methyltransferase H"/>
    <property type="match status" value="1"/>
</dbReference>
<protein>
    <recommendedName>
        <fullName evidence="7">Ribosomal RNA small subunit methyltransferase H</fullName>
        <ecNumber evidence="7">2.1.1.199</ecNumber>
    </recommendedName>
    <alternativeName>
        <fullName evidence="7">16S rRNA m(4)C1402 methyltransferase</fullName>
    </alternativeName>
    <alternativeName>
        <fullName evidence="7">rRNA (cytosine-N(4)-)-methyltransferase RsmH</fullName>
    </alternativeName>
</protein>
<dbReference type="GO" id="GO:0070475">
    <property type="term" value="P:rRNA base methylation"/>
    <property type="evidence" value="ECO:0007669"/>
    <property type="project" value="UniProtKB-UniRule"/>
</dbReference>
<evidence type="ECO:0000256" key="5">
    <source>
        <dbReference type="ARBA" id="ARBA00022679"/>
    </source>
</evidence>
<dbReference type="PANTHER" id="PTHR11265">
    <property type="entry name" value="S-ADENOSYL-METHYLTRANSFERASE MRAW"/>
    <property type="match status" value="1"/>
</dbReference>
<keyword evidence="9" id="KW-1185">Reference proteome</keyword>
<evidence type="ECO:0000256" key="1">
    <source>
        <dbReference type="ARBA" id="ARBA00010396"/>
    </source>
</evidence>
<feature type="binding site" evidence="7">
    <location>
        <position position="103"/>
    </location>
    <ligand>
        <name>S-adenosyl-L-methionine</name>
        <dbReference type="ChEBI" id="CHEBI:59789"/>
    </ligand>
</feature>
<dbReference type="OrthoDB" id="9806637at2"/>
<dbReference type="GO" id="GO:0071424">
    <property type="term" value="F:rRNA (cytosine-N4-)-methyltransferase activity"/>
    <property type="evidence" value="ECO:0007669"/>
    <property type="project" value="UniProtKB-UniRule"/>
</dbReference>
<dbReference type="AlphaFoldDB" id="A0A432W2R3"/>
<dbReference type="SUPFAM" id="SSF81799">
    <property type="entry name" value="Putative methyltransferase TM0872, insert domain"/>
    <property type="match status" value="1"/>
</dbReference>
<evidence type="ECO:0000256" key="4">
    <source>
        <dbReference type="ARBA" id="ARBA00022603"/>
    </source>
</evidence>
<dbReference type="InterPro" id="IPR029063">
    <property type="entry name" value="SAM-dependent_MTases_sf"/>
</dbReference>
<feature type="binding site" evidence="7">
    <location>
        <position position="81"/>
    </location>
    <ligand>
        <name>S-adenosyl-L-methionine</name>
        <dbReference type="ChEBI" id="CHEBI:59789"/>
    </ligand>
</feature>
<dbReference type="GO" id="GO:0005737">
    <property type="term" value="C:cytoplasm"/>
    <property type="evidence" value="ECO:0007669"/>
    <property type="project" value="UniProtKB-SubCell"/>
</dbReference>
<comment type="similarity">
    <text evidence="1 7">Belongs to the methyltransferase superfamily. RsmH family.</text>
</comment>
<dbReference type="EMBL" id="PIPJ01000001">
    <property type="protein sequence ID" value="RUO23517.1"/>
    <property type="molecule type" value="Genomic_DNA"/>
</dbReference>
<dbReference type="PANTHER" id="PTHR11265:SF0">
    <property type="entry name" value="12S RRNA N4-METHYLCYTIDINE METHYLTRANSFERASE"/>
    <property type="match status" value="1"/>
</dbReference>
<dbReference type="InterPro" id="IPR002903">
    <property type="entry name" value="RsmH"/>
</dbReference>
<accession>A0A432W2R3</accession>
<comment type="caution">
    <text evidence="8">The sequence shown here is derived from an EMBL/GenBank/DDBJ whole genome shotgun (WGS) entry which is preliminary data.</text>
</comment>
<comment type="subcellular location">
    <subcellularLocation>
        <location evidence="7">Cytoplasm</location>
    </subcellularLocation>
</comment>
<dbReference type="Gene3D" id="1.10.150.170">
    <property type="entry name" value="Putative methyltransferase TM0872, insert domain"/>
    <property type="match status" value="1"/>
</dbReference>
<dbReference type="SUPFAM" id="SSF53335">
    <property type="entry name" value="S-adenosyl-L-methionine-dependent methyltransferases"/>
    <property type="match status" value="1"/>
</dbReference>
<sequence length="320" mass="35451">MMTQTPLHVPVLLTESITALAIQPDQIYIDATFGRGGHSRAILKELGPAGKLIAFDRDPTAAEAAEALSNDPRFQFFHTPFSKLADIIAAQQLNGRVAGILFDLGVSSPQLDDAGRGFSFMRDGPLDMRMDPSTGESAAEWLSHADMDELCYVFRTYGEEKYAARIARAIIAYREDHQFSRTSELANLIAKVNPSREKHKHPATRVFQAIRIHVNRELDEVREALVAALDALMPGGRLAVISFHSLEDRIAKQFIREQSRRAQVPAGLPLMEDQIEDNRTLLPIGKAIKPSQAELHLNPRARSSVLRIAERLATGDEAGR</sequence>
<dbReference type="Gene3D" id="3.40.50.150">
    <property type="entry name" value="Vaccinia Virus protein VP39"/>
    <property type="match status" value="1"/>
</dbReference>
<evidence type="ECO:0000313" key="9">
    <source>
        <dbReference type="Proteomes" id="UP000288395"/>
    </source>
</evidence>
<feature type="binding site" evidence="7">
    <location>
        <begin position="36"/>
        <end position="38"/>
    </location>
    <ligand>
        <name>S-adenosyl-L-methionine</name>
        <dbReference type="ChEBI" id="CHEBI:59789"/>
    </ligand>
</feature>
<keyword evidence="4 7" id="KW-0489">Methyltransferase</keyword>
<evidence type="ECO:0000256" key="7">
    <source>
        <dbReference type="HAMAP-Rule" id="MF_01007"/>
    </source>
</evidence>
<dbReference type="InterPro" id="IPR023397">
    <property type="entry name" value="SAM-dep_MeTrfase_MraW_recog"/>
</dbReference>
<evidence type="ECO:0000313" key="8">
    <source>
        <dbReference type="EMBL" id="RUO23517.1"/>
    </source>
</evidence>